<gene>
    <name evidence="4" type="primary">mshK</name>
    <name evidence="7" type="ORF">D6R50_22765</name>
    <name evidence="6" type="ORF">DAA48_00875</name>
    <name evidence="3" type="ORF">EFI48_19585</name>
    <name evidence="5" type="ORF">NS965_13690</name>
    <name evidence="4" type="ORF">WP3W19E03_05750</name>
</gene>
<dbReference type="EMBL" id="AP022038">
    <property type="protein sequence ID" value="BBR38050.1"/>
    <property type="molecule type" value="Genomic_DNA"/>
</dbReference>
<evidence type="ECO:0000313" key="8">
    <source>
        <dbReference type="Proteomes" id="UP000241986"/>
    </source>
</evidence>
<dbReference type="Gene3D" id="2.30.30.830">
    <property type="match status" value="1"/>
</dbReference>
<feature type="signal peptide" evidence="1">
    <location>
        <begin position="1"/>
        <end position="18"/>
    </location>
</feature>
<keyword evidence="1" id="KW-0732">Signal</keyword>
<name>A0A142E996_AERVE</name>
<evidence type="ECO:0000313" key="6">
    <source>
        <dbReference type="EMBL" id="PTH83000.1"/>
    </source>
</evidence>
<dbReference type="RefSeq" id="WP_005342886.1">
    <property type="nucleotide sequence ID" value="NZ_AP022038.1"/>
</dbReference>
<evidence type="ECO:0000313" key="5">
    <source>
        <dbReference type="EMBL" id="MCR4449436.1"/>
    </source>
</evidence>
<feature type="domain" description="YscD/Y4YQ C-terminal" evidence="2">
    <location>
        <begin position="50"/>
        <end position="100"/>
    </location>
</feature>
<reference evidence="5" key="5">
    <citation type="submission" date="2022-08" db="EMBL/GenBank/DDBJ databases">
        <title>A global survey of hypervirulent Aeromonas hydrophila identified this emerging pathogen in farmed fish in the lower Mekong River basin.</title>
        <authorList>
            <person name="Xu T."/>
            <person name="Rasmussen-Ivey C.R."/>
            <person name="Moen F.S."/>
            <person name="Fernandez Bravo A."/>
            <person name="Lamy B."/>
            <person name="Beaz-Hidalgo R."/>
            <person name="Khan C.D."/>
            <person name="Castro Escarpulli G."/>
            <person name="Yasin I.S.M."/>
            <person name="Figueras M.J."/>
            <person name="Azzam Sayuti M."/>
            <person name="Karim M.M."/>
            <person name="Alam K.M."/>
            <person name="Le T.T.T."/>
            <person name="Thao N.H.P."/>
            <person name="Addo S."/>
            <person name="Duodu S."/>
            <person name="Ali S."/>
            <person name="Mey S."/>
            <person name="Somony T."/>
            <person name="Liles M.R."/>
        </authorList>
    </citation>
    <scope>NUCLEOTIDE SEQUENCE</scope>
    <source>
        <strain evidence="5">0.14</strain>
    </source>
</reference>
<dbReference type="EMBL" id="CP033604">
    <property type="protein sequence ID" value="AYV38837.1"/>
    <property type="molecule type" value="Genomic_DNA"/>
</dbReference>
<dbReference type="EMBL" id="JANLFC010000042">
    <property type="protein sequence ID" value="MCR4449436.1"/>
    <property type="molecule type" value="Genomic_DNA"/>
</dbReference>
<protein>
    <submittedName>
        <fullName evidence="4">MSHA (Mannose-sensitive hemagglutinin) pili biogenesis protein MshK, periplasmic protein, GspC-like</fullName>
    </submittedName>
    <submittedName>
        <fullName evidence="7">MSHA biogenesis protein MshK</fullName>
    </submittedName>
</protein>
<dbReference type="EMBL" id="RAWX01000007">
    <property type="protein sequence ID" value="RKJ84472.1"/>
    <property type="molecule type" value="Genomic_DNA"/>
</dbReference>
<reference evidence="4 11" key="4">
    <citation type="submission" date="2019-12" db="EMBL/GenBank/DDBJ databases">
        <title>complete genome sequences of Aeromonas veronii str. WP3-W19-ESBL-03 isolated from wastewater treatment plant effluent.</title>
        <authorList>
            <person name="Sekizuka T."/>
            <person name="Itokawa K."/>
            <person name="Yatsu K."/>
            <person name="Inamine Y."/>
            <person name="Kuroda M."/>
        </authorList>
    </citation>
    <scope>NUCLEOTIDE SEQUENCE [LARGE SCALE GENOMIC DNA]</scope>
    <source>
        <strain evidence="4 11">WP3-W19-ESBL-03</strain>
    </source>
</reference>
<proteinExistence type="predicted"/>
<evidence type="ECO:0000313" key="3">
    <source>
        <dbReference type="EMBL" id="AYV38837.1"/>
    </source>
</evidence>
<dbReference type="Proteomes" id="UP001204061">
    <property type="component" value="Unassembled WGS sequence"/>
</dbReference>
<reference evidence="7 10" key="2">
    <citation type="submission" date="2018-09" db="EMBL/GenBank/DDBJ databases">
        <title>Genome sequencing of Aeromonas veronii MS-17-88.</title>
        <authorList>
            <person name="Tekedar H.C."/>
            <person name="Arick M.A."/>
            <person name="Hsu C.-Y."/>
            <person name="Thrash A."/>
            <person name="Karsi A."/>
            <person name="Lawrence M.L."/>
            <person name="Abdelhamed H."/>
        </authorList>
    </citation>
    <scope>NUCLEOTIDE SEQUENCE [LARGE SCALE GENOMIC DNA]</scope>
    <source>
        <strain evidence="7 10">MS 17-88</strain>
    </source>
</reference>
<evidence type="ECO:0000256" key="1">
    <source>
        <dbReference type="SAM" id="SignalP"/>
    </source>
</evidence>
<organism evidence="7 10">
    <name type="scientific">Aeromonas veronii</name>
    <dbReference type="NCBI Taxonomy" id="654"/>
    <lineage>
        <taxon>Bacteria</taxon>
        <taxon>Pseudomonadati</taxon>
        <taxon>Pseudomonadota</taxon>
        <taxon>Gammaproteobacteria</taxon>
        <taxon>Aeromonadales</taxon>
        <taxon>Aeromonadaceae</taxon>
        <taxon>Aeromonas</taxon>
    </lineage>
</organism>
<dbReference type="KEGG" id="avo:AMS64_21425"/>
<dbReference type="EMBL" id="PZKL01000003">
    <property type="protein sequence ID" value="PTH83000.1"/>
    <property type="molecule type" value="Genomic_DNA"/>
</dbReference>
<dbReference type="AlphaFoldDB" id="A0A142E996"/>
<dbReference type="Proteomes" id="UP000515442">
    <property type="component" value="Chromosome"/>
</dbReference>
<dbReference type="Proteomes" id="UP000267614">
    <property type="component" value="Chromosome"/>
</dbReference>
<evidence type="ECO:0000259" key="2">
    <source>
        <dbReference type="Pfam" id="PF23893"/>
    </source>
</evidence>
<dbReference type="Pfam" id="PF23893">
    <property type="entry name" value="Y4YQ_C"/>
    <property type="match status" value="1"/>
</dbReference>
<dbReference type="eggNOG" id="ENOG5033AIK">
    <property type="taxonomic scope" value="Bacteria"/>
</dbReference>
<accession>A0A142E996</accession>
<sequence length="109" mass="11307">MARVFALCCCLFSLLVQAEQVEVLQDPTAPLADVAVGARATGESSAGLPKLQSVVLGNGPALAVLNGKSYRVGQQVDGYTLVAINADAVVLEKAGKRHAVTLFASKIRV</sequence>
<dbReference type="Proteomes" id="UP000241986">
    <property type="component" value="Unassembled WGS sequence"/>
</dbReference>
<evidence type="ECO:0000313" key="4">
    <source>
        <dbReference type="EMBL" id="BBR38050.1"/>
    </source>
</evidence>
<accession>A0A318DF29</accession>
<evidence type="ECO:0000313" key="10">
    <source>
        <dbReference type="Proteomes" id="UP000281725"/>
    </source>
</evidence>
<dbReference type="InterPro" id="IPR057770">
    <property type="entry name" value="YscD/Y4YQ_C"/>
</dbReference>
<reference evidence="3 9" key="3">
    <citation type="submission" date="2018-11" db="EMBL/GenBank/DDBJ databases">
        <title>Complete genome sequence of multidrug-resistant Aeromonas veronii strain MS-18-37.</title>
        <authorList>
            <person name="Abdelhamed H."/>
            <person name="Lawrence M."/>
            <person name="Waldbieser G."/>
        </authorList>
    </citation>
    <scope>NUCLEOTIDE SEQUENCE [LARGE SCALE GENOMIC DNA]</scope>
    <source>
        <strain evidence="3 9">MS-18-37</strain>
    </source>
</reference>
<evidence type="ECO:0000313" key="11">
    <source>
        <dbReference type="Proteomes" id="UP000515442"/>
    </source>
</evidence>
<dbReference type="Proteomes" id="UP000281725">
    <property type="component" value="Unassembled WGS sequence"/>
</dbReference>
<reference evidence="6 8" key="1">
    <citation type="submission" date="2018-03" db="EMBL/GenBank/DDBJ databases">
        <title>Aeromonas veronii whole genome sequencing and analysis.</title>
        <authorList>
            <person name="Xie H."/>
            <person name="Liu T."/>
            <person name="Wang K."/>
        </authorList>
    </citation>
    <scope>NUCLEOTIDE SEQUENCE [LARGE SCALE GENOMIC DNA]</scope>
    <source>
        <strain evidence="6 8">XH.VA.1</strain>
    </source>
</reference>
<evidence type="ECO:0000313" key="9">
    <source>
        <dbReference type="Proteomes" id="UP000267614"/>
    </source>
</evidence>
<evidence type="ECO:0000313" key="7">
    <source>
        <dbReference type="EMBL" id="RKJ84472.1"/>
    </source>
</evidence>
<feature type="chain" id="PRO_5015050636" evidence="1">
    <location>
        <begin position="19"/>
        <end position="109"/>
    </location>
</feature>